<feature type="domain" description="HTH tetR-type" evidence="6">
    <location>
        <begin position="36"/>
        <end position="96"/>
    </location>
</feature>
<reference evidence="7 8" key="1">
    <citation type="submission" date="2018-04" db="EMBL/GenBank/DDBJ databases">
        <title>Adhaeribacter sp. HMF7616 genome sequencing and assembly.</title>
        <authorList>
            <person name="Kang H."/>
            <person name="Kang J."/>
            <person name="Cha I."/>
            <person name="Kim H."/>
            <person name="Joh K."/>
        </authorList>
    </citation>
    <scope>NUCLEOTIDE SEQUENCE [LARGE SCALE GENOMIC DNA]</scope>
    <source>
        <strain evidence="7 8">HMF7616</strain>
    </source>
</reference>
<dbReference type="SUPFAM" id="SSF46689">
    <property type="entry name" value="Homeodomain-like"/>
    <property type="match status" value="1"/>
</dbReference>
<keyword evidence="1" id="KW-0678">Repressor</keyword>
<evidence type="ECO:0000313" key="8">
    <source>
        <dbReference type="Proteomes" id="UP000253919"/>
    </source>
</evidence>
<dbReference type="PANTHER" id="PTHR30055:SF175">
    <property type="entry name" value="HTH-TYPE TRANSCRIPTIONAL REPRESSOR KSTR2"/>
    <property type="match status" value="1"/>
</dbReference>
<evidence type="ECO:0000256" key="3">
    <source>
        <dbReference type="ARBA" id="ARBA00023125"/>
    </source>
</evidence>
<evidence type="ECO:0000256" key="2">
    <source>
        <dbReference type="ARBA" id="ARBA00023015"/>
    </source>
</evidence>
<dbReference type="InterPro" id="IPR009057">
    <property type="entry name" value="Homeodomain-like_sf"/>
</dbReference>
<evidence type="ECO:0000313" key="7">
    <source>
        <dbReference type="EMBL" id="RDC61703.1"/>
    </source>
</evidence>
<feature type="DNA-binding region" description="H-T-H motif" evidence="5">
    <location>
        <begin position="59"/>
        <end position="78"/>
    </location>
</feature>
<dbReference type="PANTHER" id="PTHR30055">
    <property type="entry name" value="HTH-TYPE TRANSCRIPTIONAL REGULATOR RUTR"/>
    <property type="match status" value="1"/>
</dbReference>
<accession>A0A369Q9X8</accession>
<evidence type="ECO:0000259" key="6">
    <source>
        <dbReference type="PROSITE" id="PS50977"/>
    </source>
</evidence>
<dbReference type="InterPro" id="IPR036271">
    <property type="entry name" value="Tet_transcr_reg_TetR-rel_C_sf"/>
</dbReference>
<dbReference type="GO" id="GO:0003700">
    <property type="term" value="F:DNA-binding transcription factor activity"/>
    <property type="evidence" value="ECO:0007669"/>
    <property type="project" value="TreeGrafter"/>
</dbReference>
<dbReference type="InterPro" id="IPR001647">
    <property type="entry name" value="HTH_TetR"/>
</dbReference>
<evidence type="ECO:0000256" key="1">
    <source>
        <dbReference type="ARBA" id="ARBA00022491"/>
    </source>
</evidence>
<comment type="caution">
    <text evidence="7">The sequence shown here is derived from an EMBL/GenBank/DDBJ whole genome shotgun (WGS) entry which is preliminary data.</text>
</comment>
<evidence type="ECO:0000256" key="5">
    <source>
        <dbReference type="PROSITE-ProRule" id="PRU00335"/>
    </source>
</evidence>
<dbReference type="EMBL" id="QASA01000001">
    <property type="protein sequence ID" value="RDC61703.1"/>
    <property type="molecule type" value="Genomic_DNA"/>
</dbReference>
<protein>
    <recommendedName>
        <fullName evidence="6">HTH tetR-type domain-containing protein</fullName>
    </recommendedName>
</protein>
<evidence type="ECO:0000256" key="4">
    <source>
        <dbReference type="ARBA" id="ARBA00023163"/>
    </source>
</evidence>
<keyword evidence="8" id="KW-1185">Reference proteome</keyword>
<dbReference type="PRINTS" id="PR00455">
    <property type="entry name" value="HTHTETR"/>
</dbReference>
<sequence length="239" mass="27941">MKKAIRKTNTKFSGLCLETLETKIVSLVLCRMATEMEIKNKILQAAFKLFMRNGIKSVSMDDIALSLGVSKKTLYRWFENKDQLVSAMLQEHLGKMEADCCHFCTEAKNAIEELFQIMQMIRQQMAGMHPSVFYDLQKYHQPAWQIWTTHKNKFIMQQIIRNLQAGIEQGLYRTDFDLEIMARLRLAQIEDIYNPELFPPDKFDLQKVQLATIEHFMRGIASLKGHKLINTYKQVVEQE</sequence>
<keyword evidence="3 5" id="KW-0238">DNA-binding</keyword>
<dbReference type="AlphaFoldDB" id="A0A369Q9X8"/>
<dbReference type="Gene3D" id="1.10.357.10">
    <property type="entry name" value="Tetracycline Repressor, domain 2"/>
    <property type="match status" value="1"/>
</dbReference>
<dbReference type="InterPro" id="IPR050109">
    <property type="entry name" value="HTH-type_TetR-like_transc_reg"/>
</dbReference>
<dbReference type="Pfam" id="PF00440">
    <property type="entry name" value="TetR_N"/>
    <property type="match status" value="1"/>
</dbReference>
<keyword evidence="4" id="KW-0804">Transcription</keyword>
<dbReference type="PROSITE" id="PS50977">
    <property type="entry name" value="HTH_TETR_2"/>
    <property type="match status" value="1"/>
</dbReference>
<gene>
    <name evidence="7" type="ORF">AHMF7616_00284</name>
</gene>
<keyword evidence="2" id="KW-0805">Transcription regulation</keyword>
<dbReference type="GO" id="GO:0000976">
    <property type="term" value="F:transcription cis-regulatory region binding"/>
    <property type="evidence" value="ECO:0007669"/>
    <property type="project" value="TreeGrafter"/>
</dbReference>
<dbReference type="SUPFAM" id="SSF48498">
    <property type="entry name" value="Tetracyclin repressor-like, C-terminal domain"/>
    <property type="match status" value="1"/>
</dbReference>
<name>A0A369Q9X8_9BACT</name>
<organism evidence="7 8">
    <name type="scientific">Adhaeribacter pallidiroseus</name>
    <dbReference type="NCBI Taxonomy" id="2072847"/>
    <lineage>
        <taxon>Bacteria</taxon>
        <taxon>Pseudomonadati</taxon>
        <taxon>Bacteroidota</taxon>
        <taxon>Cytophagia</taxon>
        <taxon>Cytophagales</taxon>
        <taxon>Hymenobacteraceae</taxon>
        <taxon>Adhaeribacter</taxon>
    </lineage>
</organism>
<proteinExistence type="predicted"/>
<dbReference type="Proteomes" id="UP000253919">
    <property type="component" value="Unassembled WGS sequence"/>
</dbReference>